<accession>A0A6U8UVB8</accession>
<gene>
    <name evidence="6" type="ORF">EHUX00137_LOCUS14856</name>
</gene>
<evidence type="ECO:0000256" key="1">
    <source>
        <dbReference type="ARBA" id="ARBA00023015"/>
    </source>
</evidence>
<dbReference type="CDD" id="cd14686">
    <property type="entry name" value="bZIP"/>
    <property type="match status" value="1"/>
</dbReference>
<dbReference type="SMART" id="SM00338">
    <property type="entry name" value="BRLZ"/>
    <property type="match status" value="1"/>
</dbReference>
<dbReference type="InterPro" id="IPR004826">
    <property type="entry name" value="bZIP_Maf"/>
</dbReference>
<dbReference type="InterPro" id="IPR004827">
    <property type="entry name" value="bZIP"/>
</dbReference>
<protein>
    <recommendedName>
        <fullName evidence="5">BZIP domain-containing protein</fullName>
    </recommendedName>
</protein>
<feature type="region of interest" description="Disordered" evidence="4">
    <location>
        <begin position="120"/>
        <end position="155"/>
    </location>
</feature>
<dbReference type="GO" id="GO:0003677">
    <property type="term" value="F:DNA binding"/>
    <property type="evidence" value="ECO:0007669"/>
    <property type="project" value="UniProtKB-KW"/>
</dbReference>
<dbReference type="InterPro" id="IPR046347">
    <property type="entry name" value="bZIP_sf"/>
</dbReference>
<feature type="region of interest" description="Disordered" evidence="4">
    <location>
        <begin position="53"/>
        <end position="72"/>
    </location>
</feature>
<keyword evidence="3" id="KW-0804">Transcription</keyword>
<dbReference type="Pfam" id="PF03131">
    <property type="entry name" value="bZIP_Maf"/>
    <property type="match status" value="1"/>
</dbReference>
<keyword evidence="2" id="KW-0238">DNA-binding</keyword>
<dbReference type="GO" id="GO:0003700">
    <property type="term" value="F:DNA-binding transcription factor activity"/>
    <property type="evidence" value="ECO:0007669"/>
    <property type="project" value="InterPro"/>
</dbReference>
<dbReference type="EMBL" id="HBIR01019621">
    <property type="protein sequence ID" value="CAE0545323.1"/>
    <property type="molecule type" value="Transcribed_RNA"/>
</dbReference>
<evidence type="ECO:0000256" key="3">
    <source>
        <dbReference type="ARBA" id="ARBA00023163"/>
    </source>
</evidence>
<evidence type="ECO:0000313" key="6">
    <source>
        <dbReference type="EMBL" id="CAE0545323.1"/>
    </source>
</evidence>
<feature type="domain" description="BZIP" evidence="5">
    <location>
        <begin position="49"/>
        <end position="113"/>
    </location>
</feature>
<evidence type="ECO:0000256" key="2">
    <source>
        <dbReference type="ARBA" id="ARBA00023125"/>
    </source>
</evidence>
<dbReference type="SUPFAM" id="SSF57959">
    <property type="entry name" value="Leucine zipper domain"/>
    <property type="match status" value="1"/>
</dbReference>
<organism evidence="6">
    <name type="scientific">Emiliania huxleyi</name>
    <name type="common">Coccolithophore</name>
    <name type="synonym">Pontosphaera huxleyi</name>
    <dbReference type="NCBI Taxonomy" id="2903"/>
    <lineage>
        <taxon>Eukaryota</taxon>
        <taxon>Haptista</taxon>
        <taxon>Haptophyta</taxon>
        <taxon>Prymnesiophyceae</taxon>
        <taxon>Isochrysidales</taxon>
        <taxon>Noelaerhabdaceae</taxon>
        <taxon>Emiliania</taxon>
    </lineage>
</organism>
<reference evidence="6" key="1">
    <citation type="submission" date="2021-01" db="EMBL/GenBank/DDBJ databases">
        <authorList>
            <person name="Corre E."/>
            <person name="Pelletier E."/>
            <person name="Niang G."/>
            <person name="Scheremetjew M."/>
            <person name="Finn R."/>
            <person name="Kale V."/>
            <person name="Holt S."/>
            <person name="Cochrane G."/>
            <person name="Meng A."/>
            <person name="Brown T."/>
            <person name="Cohen L."/>
        </authorList>
    </citation>
    <scope>NUCLEOTIDE SEQUENCE</scope>
    <source>
        <strain evidence="6">379</strain>
    </source>
</reference>
<sequence length="155" mass="15784">MQSDSTHSSVPSVLSAAATAPLPAAAPLYSAASSSAGPASVVGVSIPTAEELRKARRREANRNASSKYRSKRTATLSALMEDISALRSQLASKSSENAVLSAENKLLKQQVAFLQEIMNRKPSPAPASGPQVEPSASAGSPFCFLSAGGDPGGAS</sequence>
<evidence type="ECO:0000259" key="5">
    <source>
        <dbReference type="SMART" id="SM00338"/>
    </source>
</evidence>
<name>A0A6U8UVB8_EMIHU</name>
<dbReference type="AlphaFoldDB" id="A0A6U8UVB8"/>
<dbReference type="Gene3D" id="1.20.5.170">
    <property type="match status" value="1"/>
</dbReference>
<evidence type="ECO:0000256" key="4">
    <source>
        <dbReference type="SAM" id="MobiDB-lite"/>
    </source>
</evidence>
<proteinExistence type="predicted"/>
<keyword evidence="1" id="KW-0805">Transcription regulation</keyword>